<reference evidence="1 3" key="1">
    <citation type="submission" date="2024-02" db="EMBL/GenBank/DDBJ databases">
        <authorList>
            <person name="Vignale AGUSTIN F."/>
            <person name="Sosa J E."/>
            <person name="Modenutti C."/>
        </authorList>
    </citation>
    <scope>NUCLEOTIDE SEQUENCE [LARGE SCALE GENOMIC DNA]</scope>
</reference>
<accession>A0ABC8SGU3</accession>
<evidence type="ECO:0000313" key="3">
    <source>
        <dbReference type="Proteomes" id="UP001642360"/>
    </source>
</evidence>
<proteinExistence type="predicted"/>
<feature type="non-terminal residue" evidence="1">
    <location>
        <position position="80"/>
    </location>
</feature>
<dbReference type="EMBL" id="CAUOFW020005135">
    <property type="protein sequence ID" value="CAK9168677.1"/>
    <property type="molecule type" value="Genomic_DNA"/>
</dbReference>
<comment type="caution">
    <text evidence="1">The sequence shown here is derived from an EMBL/GenBank/DDBJ whole genome shotgun (WGS) entry which is preliminary data.</text>
</comment>
<evidence type="ECO:0000313" key="1">
    <source>
        <dbReference type="EMBL" id="CAK9156412.1"/>
    </source>
</evidence>
<dbReference type="EMBL" id="CAUOFW020002848">
    <property type="protein sequence ID" value="CAK9156412.1"/>
    <property type="molecule type" value="Genomic_DNA"/>
</dbReference>
<organism evidence="1 3">
    <name type="scientific">Ilex paraguariensis</name>
    <name type="common">yerba mate</name>
    <dbReference type="NCBI Taxonomy" id="185542"/>
    <lineage>
        <taxon>Eukaryota</taxon>
        <taxon>Viridiplantae</taxon>
        <taxon>Streptophyta</taxon>
        <taxon>Embryophyta</taxon>
        <taxon>Tracheophyta</taxon>
        <taxon>Spermatophyta</taxon>
        <taxon>Magnoliopsida</taxon>
        <taxon>eudicotyledons</taxon>
        <taxon>Gunneridae</taxon>
        <taxon>Pentapetalae</taxon>
        <taxon>asterids</taxon>
        <taxon>campanulids</taxon>
        <taxon>Aquifoliales</taxon>
        <taxon>Aquifoliaceae</taxon>
        <taxon>Ilex</taxon>
    </lineage>
</organism>
<sequence length="80" mass="9370">GRNLEEEISKCVEDEDCFEDIQDIYDQLYIQFLKQQENVFSLSDHVNSSEEETTKLQMDLVKSKIQICGIKDENKALPDR</sequence>
<dbReference type="Proteomes" id="UP001642360">
    <property type="component" value="Unassembled WGS sequence"/>
</dbReference>
<evidence type="ECO:0000313" key="2">
    <source>
        <dbReference type="EMBL" id="CAK9168677.1"/>
    </source>
</evidence>
<name>A0ABC8SGU3_9AQUA</name>
<gene>
    <name evidence="1" type="ORF">ILEXP_LOCUS24951</name>
    <name evidence="2" type="ORF">ILEXP_LOCUS38083</name>
</gene>
<keyword evidence="3" id="KW-1185">Reference proteome</keyword>
<dbReference type="AlphaFoldDB" id="A0ABC8SGU3"/>
<protein>
    <submittedName>
        <fullName evidence="1">Uncharacterized protein</fullName>
    </submittedName>
</protein>
<feature type="non-terminal residue" evidence="1">
    <location>
        <position position="1"/>
    </location>
</feature>